<organism evidence="10 12">
    <name type="scientific">Didymodactylos carnosus</name>
    <dbReference type="NCBI Taxonomy" id="1234261"/>
    <lineage>
        <taxon>Eukaryota</taxon>
        <taxon>Metazoa</taxon>
        <taxon>Spiralia</taxon>
        <taxon>Gnathifera</taxon>
        <taxon>Rotifera</taxon>
        <taxon>Eurotatoria</taxon>
        <taxon>Bdelloidea</taxon>
        <taxon>Philodinida</taxon>
        <taxon>Philodinidae</taxon>
        <taxon>Didymodactylos</taxon>
    </lineage>
</organism>
<evidence type="ECO:0000256" key="3">
    <source>
        <dbReference type="ARBA" id="ARBA00023054"/>
    </source>
</evidence>
<dbReference type="InterPro" id="IPR016903">
    <property type="entry name" value="Nucleolar_cplx-assoc_3"/>
</dbReference>
<evidence type="ECO:0000256" key="1">
    <source>
        <dbReference type="ARBA" id="ARBA00004604"/>
    </source>
</evidence>
<dbReference type="Pfam" id="PF03914">
    <property type="entry name" value="CBF"/>
    <property type="match status" value="1"/>
</dbReference>
<dbReference type="PANTHER" id="PTHR14428:SF5">
    <property type="entry name" value="NUCLEOLAR COMPLEX PROTEIN 3 HOMOLOG"/>
    <property type="match status" value="1"/>
</dbReference>
<dbReference type="Proteomes" id="UP000663829">
    <property type="component" value="Unassembled WGS sequence"/>
</dbReference>
<evidence type="ECO:0000256" key="4">
    <source>
        <dbReference type="ARBA" id="ARBA00023242"/>
    </source>
</evidence>
<gene>
    <name evidence="10" type="ORF">GPM918_LOCUS14408</name>
    <name evidence="11" type="ORF">SRO942_LOCUS14412</name>
</gene>
<dbReference type="Proteomes" id="UP000681722">
    <property type="component" value="Unassembled WGS sequence"/>
</dbReference>
<comment type="similarity">
    <text evidence="2">Belongs to the CBF/MAK21 family.</text>
</comment>
<evidence type="ECO:0000313" key="11">
    <source>
        <dbReference type="EMBL" id="CAF3785359.1"/>
    </source>
</evidence>
<dbReference type="OrthoDB" id="10263597at2759"/>
<protein>
    <recommendedName>
        <fullName evidence="6">NOC3-like protein</fullName>
    </recommendedName>
    <alternativeName>
        <fullName evidence="5">Nucleolar complex-associated protein 3-like protein</fullName>
    </alternativeName>
</protein>
<accession>A0A814HRC5</accession>
<feature type="compositionally biased region" description="Basic and acidic residues" evidence="7">
    <location>
        <begin position="96"/>
        <end position="113"/>
    </location>
</feature>
<evidence type="ECO:0000256" key="7">
    <source>
        <dbReference type="SAM" id="MobiDB-lite"/>
    </source>
</evidence>
<dbReference type="GO" id="GO:0005730">
    <property type="term" value="C:nucleolus"/>
    <property type="evidence" value="ECO:0007669"/>
    <property type="project" value="UniProtKB-SubCell"/>
</dbReference>
<evidence type="ECO:0000313" key="12">
    <source>
        <dbReference type="Proteomes" id="UP000663829"/>
    </source>
</evidence>
<comment type="subcellular location">
    <subcellularLocation>
        <location evidence="1">Nucleus</location>
        <location evidence="1">Nucleolus</location>
    </subcellularLocation>
</comment>
<keyword evidence="3" id="KW-0175">Coiled coil</keyword>
<dbReference type="Pfam" id="PF07540">
    <property type="entry name" value="NOC3p"/>
    <property type="match status" value="1"/>
</dbReference>
<evidence type="ECO:0000259" key="8">
    <source>
        <dbReference type="Pfam" id="PF03914"/>
    </source>
</evidence>
<feature type="region of interest" description="Disordered" evidence="7">
    <location>
        <begin position="346"/>
        <end position="369"/>
    </location>
</feature>
<dbReference type="InterPro" id="IPR011501">
    <property type="entry name" value="Noc3_N"/>
</dbReference>
<dbReference type="EMBL" id="CAJNOQ010003466">
    <property type="protein sequence ID" value="CAF1013819.1"/>
    <property type="molecule type" value="Genomic_DNA"/>
</dbReference>
<feature type="domain" description="CCAAT-binding factor" evidence="8">
    <location>
        <begin position="587"/>
        <end position="735"/>
    </location>
</feature>
<evidence type="ECO:0000256" key="6">
    <source>
        <dbReference type="ARBA" id="ARBA00032937"/>
    </source>
</evidence>
<feature type="region of interest" description="Disordered" evidence="7">
    <location>
        <begin position="167"/>
        <end position="201"/>
    </location>
</feature>
<dbReference type="SUPFAM" id="SSF48371">
    <property type="entry name" value="ARM repeat"/>
    <property type="match status" value="1"/>
</dbReference>
<feature type="compositionally biased region" description="Polar residues" evidence="7">
    <location>
        <begin position="14"/>
        <end position="31"/>
    </location>
</feature>
<proteinExistence type="inferred from homology"/>
<evidence type="ECO:0000313" key="10">
    <source>
        <dbReference type="EMBL" id="CAF1013819.1"/>
    </source>
</evidence>
<feature type="compositionally biased region" description="Acidic residues" evidence="7">
    <location>
        <begin position="77"/>
        <end position="95"/>
    </location>
</feature>
<feature type="region of interest" description="Disordered" evidence="7">
    <location>
        <begin position="476"/>
        <end position="501"/>
    </location>
</feature>
<feature type="compositionally biased region" description="Basic and acidic residues" evidence="7">
    <location>
        <begin position="55"/>
        <end position="69"/>
    </location>
</feature>
<evidence type="ECO:0000256" key="5">
    <source>
        <dbReference type="ARBA" id="ARBA00032701"/>
    </source>
</evidence>
<evidence type="ECO:0000259" key="9">
    <source>
        <dbReference type="Pfam" id="PF07540"/>
    </source>
</evidence>
<dbReference type="PANTHER" id="PTHR14428">
    <property type="entry name" value="NUCLEOLAR COMPLEX PROTEIN 3"/>
    <property type="match status" value="1"/>
</dbReference>
<name>A0A814HRC5_9BILA</name>
<feature type="domain" description="Nucleolar complex-associated protein 3 N-terminal" evidence="9">
    <location>
        <begin position="220"/>
        <end position="328"/>
    </location>
</feature>
<reference evidence="10" key="1">
    <citation type="submission" date="2021-02" db="EMBL/GenBank/DDBJ databases">
        <authorList>
            <person name="Nowell W R."/>
        </authorList>
    </citation>
    <scope>NUCLEOTIDE SEQUENCE</scope>
</reference>
<feature type="region of interest" description="Disordered" evidence="7">
    <location>
        <begin position="1"/>
        <end position="121"/>
    </location>
</feature>
<evidence type="ECO:0000256" key="2">
    <source>
        <dbReference type="ARBA" id="ARBA00007797"/>
    </source>
</evidence>
<feature type="compositionally biased region" description="Basic residues" evidence="7">
    <location>
        <begin position="485"/>
        <end position="494"/>
    </location>
</feature>
<comment type="caution">
    <text evidence="10">The sequence shown here is derived from an EMBL/GenBank/DDBJ whole genome shotgun (WGS) entry which is preliminary data.</text>
</comment>
<keyword evidence="4" id="KW-0539">Nucleus</keyword>
<dbReference type="InterPro" id="IPR016024">
    <property type="entry name" value="ARM-type_fold"/>
</dbReference>
<keyword evidence="12" id="KW-1185">Reference proteome</keyword>
<dbReference type="EMBL" id="CAJOBC010003467">
    <property type="protein sequence ID" value="CAF3785359.1"/>
    <property type="molecule type" value="Genomic_DNA"/>
</dbReference>
<dbReference type="AlphaFoldDB" id="A0A814HRC5"/>
<feature type="compositionally biased region" description="Basic and acidic residues" evidence="7">
    <location>
        <begin position="346"/>
        <end position="355"/>
    </location>
</feature>
<dbReference type="InterPro" id="IPR005612">
    <property type="entry name" value="CCAAT-binding_factor"/>
</dbReference>
<dbReference type="GO" id="GO:0003682">
    <property type="term" value="F:chromatin binding"/>
    <property type="evidence" value="ECO:0007669"/>
    <property type="project" value="TreeGrafter"/>
</dbReference>
<sequence>MKKKASSDRRKRPSQQTKKNPKKQNGISSKVSKQEKKFHRKVKFNLPLSKNPYKTKQEKYQGKNERNPFKDPSSTDDVTEEDDAILPLDMEDMLDGSDHDDKTEQNGENKIISEDEGFMTTDDEDDAEMYERRPRLSFGANNNNSDIVMRQLLPLKTNQGKFITQSVSLTSTSPVDDSEKETEKSSDDEALVPEQKEQQKPPLSLVELLAEREKKLNECKQIIVHLCDLIMKNPYEEISKLKQLRLLLNNGDPLISITIRKLTMLSLVELFKDIVPGYRIKSLKENIKDENEKIKSKKKDTTKGESLSKDVKQIRNFEQTLLKNYQQFLHFLEQCAKKNLAKKNKKQQDKIKDEEMKEEEEDKNEKNEYRKSKLSVGHLAVQCLCKLLSNLSHFNFRSNLLNVTIQLMSNSDKEVVQMCCSCVSELLVSDKTGELSLETVRFMTKMLKTQSYAVHSCVLDVFLSLNIKEISEDEKEVKPKYRDQKHSRRDRKRHKETEELNKQLEEKTLPVRQQQRLKLNRQIIELLFLNYFRLLKRRLNLKLMSSVCEGLAKYSNLINIEYMDDLITCFYDLIQIENVLNRRAKFHCLITVFSILNKQAVLINIDPQRFYTVFYSLLTSTSSTSNNDDIDLIIHLIRLMLIDRWKQLSKPKLLAFIKRLTTMCLHLTCSYSISAIFEMIKALLTVSPQTTDMLYENELTGSGVHYLAEVNDPEYCHAQNSALYELYLINKFYDTNTRHQCEQLIKTKFNDPNIMKMCDTTAYGYLDKKQKVLSSIIRS</sequence>
<dbReference type="GO" id="GO:0006270">
    <property type="term" value="P:DNA replication initiation"/>
    <property type="evidence" value="ECO:0007669"/>
    <property type="project" value="TreeGrafter"/>
</dbReference>